<protein>
    <recommendedName>
        <fullName evidence="2">superoxide dismutase</fullName>
        <ecNumber evidence="2">1.15.1.1</ecNumber>
    </recommendedName>
</protein>
<keyword evidence="4" id="KW-0560">Oxidoreductase</keyword>
<evidence type="ECO:0000313" key="8">
    <source>
        <dbReference type="Proteomes" id="UP000469125"/>
    </source>
</evidence>
<dbReference type="EC" id="1.15.1.1" evidence="2"/>
<dbReference type="Pfam" id="PF00081">
    <property type="entry name" value="Sod_Fe_N"/>
    <property type="match status" value="1"/>
</dbReference>
<comment type="caution">
    <text evidence="7">The sequence shown here is derived from an EMBL/GenBank/DDBJ whole genome shotgun (WGS) entry which is preliminary data.</text>
</comment>
<dbReference type="InterPro" id="IPR036324">
    <property type="entry name" value="Mn/Fe_SOD_N_sf"/>
</dbReference>
<evidence type="ECO:0000256" key="2">
    <source>
        <dbReference type="ARBA" id="ARBA00012682"/>
    </source>
</evidence>
<reference evidence="7 8" key="1">
    <citation type="submission" date="2019-11" db="EMBL/GenBank/DDBJ databases">
        <authorList>
            <person name="Li X."/>
        </authorList>
    </citation>
    <scope>NUCLEOTIDE SEQUENCE [LARGE SCALE GENOMIC DNA]</scope>
    <source>
        <strain evidence="7 8">L9</strain>
    </source>
</reference>
<keyword evidence="8" id="KW-1185">Reference proteome</keyword>
<dbReference type="FunFam" id="3.55.40.20:FF:000004">
    <property type="entry name" value="Superoxide dismutase [Fe]"/>
    <property type="match status" value="1"/>
</dbReference>
<dbReference type="PANTHER" id="PTHR11404:SF6">
    <property type="entry name" value="SUPEROXIDE DISMUTASE [MN], MITOCHONDRIAL"/>
    <property type="match status" value="1"/>
</dbReference>
<gene>
    <name evidence="7" type="ORF">GMD78_17645</name>
</gene>
<dbReference type="Gene3D" id="3.55.40.20">
    <property type="entry name" value="Iron/manganese superoxide dismutase, C-terminal domain"/>
    <property type="match status" value="1"/>
</dbReference>
<keyword evidence="3" id="KW-0479">Metal-binding</keyword>
<dbReference type="Pfam" id="PF02777">
    <property type="entry name" value="Sod_Fe_C"/>
    <property type="match status" value="1"/>
</dbReference>
<dbReference type="PANTHER" id="PTHR11404">
    <property type="entry name" value="SUPEROXIDE DISMUTASE 2"/>
    <property type="match status" value="1"/>
</dbReference>
<accession>A0A6N8FQC0</accession>
<proteinExistence type="inferred from homology"/>
<comment type="similarity">
    <text evidence="1">Belongs to the iron/manganese superoxide dismutase family.</text>
</comment>
<dbReference type="Proteomes" id="UP000469125">
    <property type="component" value="Unassembled WGS sequence"/>
</dbReference>
<evidence type="ECO:0000256" key="4">
    <source>
        <dbReference type="ARBA" id="ARBA00023002"/>
    </source>
</evidence>
<name>A0A6N8FQC0_9BACI</name>
<dbReference type="InterPro" id="IPR019833">
    <property type="entry name" value="Mn/Fe_SOD_BS"/>
</dbReference>
<dbReference type="InterPro" id="IPR019831">
    <property type="entry name" value="Mn/Fe_SOD_N"/>
</dbReference>
<dbReference type="SUPFAM" id="SSF54719">
    <property type="entry name" value="Fe,Mn superoxide dismutase (SOD), C-terminal domain"/>
    <property type="match status" value="1"/>
</dbReference>
<dbReference type="PROSITE" id="PS00088">
    <property type="entry name" value="SOD_MN"/>
    <property type="match status" value="1"/>
</dbReference>
<evidence type="ECO:0000256" key="3">
    <source>
        <dbReference type="ARBA" id="ARBA00022723"/>
    </source>
</evidence>
<dbReference type="InterPro" id="IPR001189">
    <property type="entry name" value="Mn/Fe_SOD"/>
</dbReference>
<sequence length="290" mass="34438">MDTKKQSYLESLIAWGDQIKQTIQQHEVPREDVERWIKQIDHWQSKIKYQMNHGNDNPEIIDSIQTEGQRILSTIKEKKVQDMGSIPYGEHKLPPLPYKYDALEPYISERIMRLHHDKHHQSYVDGLNKAEKALYTEKKPKDPIKHWLRDQAFNGAGHYLHTIFWNNMTPNSSKKPSGEILRKIEADFGSWRKFKDLFTDVATSVEGNGWAVLFWAPRSGKLGVQSFEKHQLFQVPDTIPLLVLDVWEHAYYLQYENDKESYVKNWWNVVNWDDVNKRFVEASKLRWKLY</sequence>
<dbReference type="Gene3D" id="1.10.287.990">
    <property type="entry name" value="Fe,Mn superoxide dismutase (SOD) domain"/>
    <property type="match status" value="1"/>
</dbReference>
<organism evidence="7 8">
    <name type="scientific">Ornithinibacillus caprae</name>
    <dbReference type="NCBI Taxonomy" id="2678566"/>
    <lineage>
        <taxon>Bacteria</taxon>
        <taxon>Bacillati</taxon>
        <taxon>Bacillota</taxon>
        <taxon>Bacilli</taxon>
        <taxon>Bacillales</taxon>
        <taxon>Bacillaceae</taxon>
        <taxon>Ornithinibacillus</taxon>
    </lineage>
</organism>
<dbReference type="PRINTS" id="PR01703">
    <property type="entry name" value="MNSODISMTASE"/>
</dbReference>
<dbReference type="InterPro" id="IPR019832">
    <property type="entry name" value="Mn/Fe_SOD_C"/>
</dbReference>
<feature type="domain" description="Manganese/iron superoxide dismutase N-terminal" evidence="5">
    <location>
        <begin position="90"/>
        <end position="169"/>
    </location>
</feature>
<dbReference type="InterPro" id="IPR036314">
    <property type="entry name" value="SOD_C_sf"/>
</dbReference>
<dbReference type="InterPro" id="IPR050265">
    <property type="entry name" value="Fe/Mn_Superoxide_Dismutase"/>
</dbReference>
<evidence type="ECO:0000313" key="7">
    <source>
        <dbReference type="EMBL" id="MUK90199.1"/>
    </source>
</evidence>
<feature type="domain" description="Manganese/iron superoxide dismutase C-terminal" evidence="6">
    <location>
        <begin position="176"/>
        <end position="278"/>
    </location>
</feature>
<dbReference type="EMBL" id="WOCA01000018">
    <property type="protein sequence ID" value="MUK90199.1"/>
    <property type="molecule type" value="Genomic_DNA"/>
</dbReference>
<dbReference type="GO" id="GO:0046872">
    <property type="term" value="F:metal ion binding"/>
    <property type="evidence" value="ECO:0007669"/>
    <property type="project" value="UniProtKB-KW"/>
</dbReference>
<dbReference type="SUPFAM" id="SSF46609">
    <property type="entry name" value="Fe,Mn superoxide dismutase (SOD), N-terminal domain"/>
    <property type="match status" value="1"/>
</dbReference>
<evidence type="ECO:0000259" key="6">
    <source>
        <dbReference type="Pfam" id="PF02777"/>
    </source>
</evidence>
<dbReference type="GO" id="GO:0004784">
    <property type="term" value="F:superoxide dismutase activity"/>
    <property type="evidence" value="ECO:0007669"/>
    <property type="project" value="UniProtKB-EC"/>
</dbReference>
<evidence type="ECO:0000256" key="1">
    <source>
        <dbReference type="ARBA" id="ARBA00008714"/>
    </source>
</evidence>
<dbReference type="RefSeq" id="WP_155670770.1">
    <property type="nucleotide sequence ID" value="NZ_WOCA01000018.1"/>
</dbReference>
<evidence type="ECO:0000259" key="5">
    <source>
        <dbReference type="Pfam" id="PF00081"/>
    </source>
</evidence>
<dbReference type="AlphaFoldDB" id="A0A6N8FQC0"/>